<evidence type="ECO:0000256" key="1">
    <source>
        <dbReference type="ARBA" id="ARBA00001968"/>
    </source>
</evidence>
<dbReference type="KEGG" id="tput:QJT81_07575"/>
<gene>
    <name evidence="5" type="ORF">QJT81_07575</name>
</gene>
<proteinExistence type="predicted"/>
<feature type="domain" description="DDE Tnp4" evidence="3">
    <location>
        <begin position="137"/>
        <end position="293"/>
    </location>
</feature>
<dbReference type="InterPro" id="IPR027806">
    <property type="entry name" value="HARBI1_dom"/>
</dbReference>
<name>A0AA95KPI2_9GAMM</name>
<reference evidence="5" key="2">
    <citation type="submission" date="2023-04" db="EMBL/GenBank/DDBJ databases">
        <authorList>
            <person name="Beletskiy A.V."/>
            <person name="Mardanov A.V."/>
            <person name="Ravin N.V."/>
        </authorList>
    </citation>
    <scope>NUCLEOTIDE SEQUENCE</scope>
    <source>
        <strain evidence="5">GKL-02</strain>
    </source>
</reference>
<dbReference type="PANTHER" id="PTHR23080">
    <property type="entry name" value="THAP DOMAIN PROTEIN"/>
    <property type="match status" value="1"/>
</dbReference>
<feature type="domain" description="Transposase Helix-turn-helix" evidence="4">
    <location>
        <begin position="59"/>
        <end position="107"/>
    </location>
</feature>
<sequence length="303" mass="34843">MAEYSFNALKSNEKAFVAMTSLNVKEFLGLLERFSAAYQTDLHARGKRVDETRGRSDGKLALIEDKLFFILFYLKTYPLQEVLAYSFDLPQSVANHWIHRLCPVLQSALDNMGHKPIRLSSELMERLAEEGQQELIIDGTERRIQRPVDNDVQREYYSGKKKVHTVKNNVIVGCADRHIKYLGDTHSGKKHDKKIADEEQTQLPEGSVILRDLGFKGADMGKGVTVIEPKKKPRNKCLTPQEKEENRQISARRVVVEHIISGIKRCRCLKDVYRNLKDDFDDQIMEIACGLHNLRNSMRNPIY</sequence>
<accession>A0AA95KPI2</accession>
<keyword evidence="2" id="KW-0479">Metal-binding</keyword>
<evidence type="ECO:0000259" key="3">
    <source>
        <dbReference type="Pfam" id="PF13359"/>
    </source>
</evidence>
<evidence type="ECO:0000313" key="5">
    <source>
        <dbReference type="EMBL" id="WGZ95835.1"/>
    </source>
</evidence>
<comment type="cofactor">
    <cofactor evidence="1">
        <name>a divalent metal cation</name>
        <dbReference type="ChEBI" id="CHEBI:60240"/>
    </cofactor>
</comment>
<protein>
    <submittedName>
        <fullName evidence="5">Transposase</fullName>
    </submittedName>
</protein>
<evidence type="ECO:0000259" key="4">
    <source>
        <dbReference type="Pfam" id="PF13613"/>
    </source>
</evidence>
<reference evidence="5" key="1">
    <citation type="journal article" date="2023" name="Int. J. Mol. Sci.">
        <title>Metagenomics Revealed a New Genus 'Candidatus Thiocaldithrix dubininis' gen. nov., sp. nov. and a New Species 'Candidatus Thiothrix putei' sp. nov. in the Family Thiotrichaceae, Some Members of Which Have Traits of Both Na+- and H+-Motive Energetics.</title>
        <authorList>
            <person name="Ravin N.V."/>
            <person name="Muntyan M.S."/>
            <person name="Smolyakov D.D."/>
            <person name="Rudenko T.S."/>
            <person name="Beletsky A.V."/>
            <person name="Mardanov A.V."/>
            <person name="Grabovich M.Y."/>
        </authorList>
    </citation>
    <scope>NUCLEOTIDE SEQUENCE</scope>
    <source>
        <strain evidence="5">GKL-02</strain>
    </source>
</reference>
<dbReference type="Proteomes" id="UP001301326">
    <property type="component" value="Chromosome"/>
</dbReference>
<dbReference type="AlphaFoldDB" id="A0AA95KPI2"/>
<dbReference type="EMBL" id="CP124756">
    <property type="protein sequence ID" value="WGZ95835.1"/>
    <property type="molecule type" value="Genomic_DNA"/>
</dbReference>
<dbReference type="Pfam" id="PF13359">
    <property type="entry name" value="DDE_Tnp_4"/>
    <property type="match status" value="1"/>
</dbReference>
<evidence type="ECO:0000256" key="2">
    <source>
        <dbReference type="ARBA" id="ARBA00022723"/>
    </source>
</evidence>
<dbReference type="Pfam" id="PF13613">
    <property type="entry name" value="HTH_Tnp_4"/>
    <property type="match status" value="1"/>
</dbReference>
<dbReference type="GO" id="GO:0046872">
    <property type="term" value="F:metal ion binding"/>
    <property type="evidence" value="ECO:0007669"/>
    <property type="project" value="UniProtKB-KW"/>
</dbReference>
<dbReference type="InterPro" id="IPR027805">
    <property type="entry name" value="Transposase_HTH_dom"/>
</dbReference>
<organism evidence="5">
    <name type="scientific">Candidatus Thiothrix putei</name>
    <dbReference type="NCBI Taxonomy" id="3080811"/>
    <lineage>
        <taxon>Bacteria</taxon>
        <taxon>Pseudomonadati</taxon>
        <taxon>Pseudomonadota</taxon>
        <taxon>Gammaproteobacteria</taxon>
        <taxon>Thiotrichales</taxon>
        <taxon>Thiotrichaceae</taxon>
        <taxon>Thiothrix</taxon>
    </lineage>
</organism>